<proteinExistence type="predicted"/>
<organism evidence="2 3">
    <name type="scientific">Drosophila kikkawai</name>
    <name type="common">Fruit fly</name>
    <dbReference type="NCBI Taxonomy" id="30033"/>
    <lineage>
        <taxon>Eukaryota</taxon>
        <taxon>Metazoa</taxon>
        <taxon>Ecdysozoa</taxon>
        <taxon>Arthropoda</taxon>
        <taxon>Hexapoda</taxon>
        <taxon>Insecta</taxon>
        <taxon>Pterygota</taxon>
        <taxon>Neoptera</taxon>
        <taxon>Endopterygota</taxon>
        <taxon>Diptera</taxon>
        <taxon>Brachycera</taxon>
        <taxon>Muscomorpha</taxon>
        <taxon>Ephydroidea</taxon>
        <taxon>Drosophilidae</taxon>
        <taxon>Drosophila</taxon>
        <taxon>Sophophora</taxon>
    </lineage>
</organism>
<dbReference type="AlphaFoldDB" id="A0A6P4I4N8"/>
<accession>A0A6P4I4N8</accession>
<reference evidence="2" key="1">
    <citation type="submission" date="2025-05" db="UniProtKB">
        <authorList>
            <consortium name="RefSeq"/>
        </authorList>
    </citation>
    <scope>NUCLEOTIDE SEQUENCE [LARGE SCALE GENOMIC DNA]</scope>
    <source>
        <strain evidence="2">14028-0561.14</strain>
    </source>
</reference>
<name>A0A6P4I4N8_DROKI</name>
<gene>
    <name evidence="3" type="primary">LOC108072280</name>
</gene>
<dbReference type="RefSeq" id="XP_017018834.1">
    <property type="nucleotide sequence ID" value="XM_017163345.3"/>
</dbReference>
<sequence>MPLPRLFKDQCVSLVNSPLKLICSGEVAAQHCRQHKCPEDPYSIFQLESQNSSYLVFFRSLEIRKCRSIELLDRHNVLCVNHQNKPKNLFFGFSHLVCHSRSMQLTADLRENCGGRGYEPDLLSGYYYANEETNPSISLFESRDTGCGLLGSPILVLCLLISLFLVLCLRWR</sequence>
<keyword evidence="1" id="KW-0472">Membrane</keyword>
<dbReference type="Proteomes" id="UP001652661">
    <property type="component" value="Chromosome 2R"/>
</dbReference>
<dbReference type="GeneID" id="108072280"/>
<keyword evidence="1" id="KW-1133">Transmembrane helix</keyword>
<keyword evidence="1" id="KW-0812">Transmembrane</keyword>
<evidence type="ECO:0000313" key="2">
    <source>
        <dbReference type="Proteomes" id="UP001652661"/>
    </source>
</evidence>
<evidence type="ECO:0000256" key="1">
    <source>
        <dbReference type="SAM" id="Phobius"/>
    </source>
</evidence>
<protein>
    <submittedName>
        <fullName evidence="3">Uncharacterized protein</fullName>
    </submittedName>
</protein>
<reference evidence="3" key="2">
    <citation type="submission" date="2025-08" db="UniProtKB">
        <authorList>
            <consortium name="RefSeq"/>
        </authorList>
    </citation>
    <scope>IDENTIFICATION</scope>
    <source>
        <strain evidence="3">14028-0561.14</strain>
        <tissue evidence="3">Whole fly</tissue>
    </source>
</reference>
<keyword evidence="2" id="KW-1185">Reference proteome</keyword>
<dbReference type="OrthoDB" id="7861146at2759"/>
<feature type="transmembrane region" description="Helical" evidence="1">
    <location>
        <begin position="149"/>
        <end position="169"/>
    </location>
</feature>
<evidence type="ECO:0000313" key="3">
    <source>
        <dbReference type="RefSeq" id="XP_017018834.1"/>
    </source>
</evidence>